<evidence type="ECO:0000313" key="3">
    <source>
        <dbReference type="Proteomes" id="UP000239590"/>
    </source>
</evidence>
<organism evidence="2 3">
    <name type="scientific">Siphonobacter curvatus</name>
    <dbReference type="NCBI Taxonomy" id="2094562"/>
    <lineage>
        <taxon>Bacteria</taxon>
        <taxon>Pseudomonadati</taxon>
        <taxon>Bacteroidota</taxon>
        <taxon>Cytophagia</taxon>
        <taxon>Cytophagales</taxon>
        <taxon>Cytophagaceae</taxon>
        <taxon>Siphonobacter</taxon>
    </lineage>
</organism>
<dbReference type="AlphaFoldDB" id="A0A2S7ISU5"/>
<gene>
    <name evidence="2" type="ORF">C5O19_14515</name>
</gene>
<reference evidence="3" key="1">
    <citation type="submission" date="2018-02" db="EMBL/GenBank/DDBJ databases">
        <title>Genome sequencing of Solimonas sp. HR-BB.</title>
        <authorList>
            <person name="Lee Y."/>
            <person name="Jeon C.O."/>
        </authorList>
    </citation>
    <scope>NUCLEOTIDE SEQUENCE [LARGE SCALE GENOMIC DNA]</scope>
    <source>
        <strain evidence="3">HR-U</strain>
    </source>
</reference>
<dbReference type="Pfam" id="PF13650">
    <property type="entry name" value="Asp_protease_2"/>
    <property type="match status" value="1"/>
</dbReference>
<dbReference type="InterPro" id="IPR041489">
    <property type="entry name" value="PDZ_6"/>
</dbReference>
<protein>
    <submittedName>
        <fullName evidence="2">Signal protein PDZ</fullName>
    </submittedName>
</protein>
<comment type="caution">
    <text evidence="2">The sequence shown here is derived from an EMBL/GenBank/DDBJ whole genome shotgun (WGS) entry which is preliminary data.</text>
</comment>
<accession>A0A2S7ISU5</accession>
<dbReference type="Proteomes" id="UP000239590">
    <property type="component" value="Unassembled WGS sequence"/>
</dbReference>
<dbReference type="InterPro" id="IPR001478">
    <property type="entry name" value="PDZ"/>
</dbReference>
<name>A0A2S7ISU5_9BACT</name>
<keyword evidence="3" id="KW-1185">Reference proteome</keyword>
<dbReference type="PROSITE" id="PS50106">
    <property type="entry name" value="PDZ"/>
    <property type="match status" value="1"/>
</dbReference>
<dbReference type="OrthoDB" id="3521766at2"/>
<dbReference type="SMART" id="SM00228">
    <property type="entry name" value="PDZ"/>
    <property type="match status" value="1"/>
</dbReference>
<dbReference type="InterPro" id="IPR021109">
    <property type="entry name" value="Peptidase_aspartic_dom_sf"/>
</dbReference>
<sequence>MKHALPLVLLFGLVFGLTPTTWAQERFGLYLQGRHKTTRIPFELQANLIIVPVRINNSDTLRFILDSGVSTILITDPKVPIVRGMKPVRKVQIAGAGEGGHLSATVMVGNAIQMGHMRGGNQNIVVLDQDILQISEYVGMPIHGIFGYELFNHFVVTIDFSHKELLLEEPSHYRYKRRKGDQFAITIEDAKPYLNAVALVDKARTVPLKVVIDTGAGHALSLDVNSRNQIPLPNKVIRTQLGRGLSGVINGSLGRVEKIRIGNKLELTNLIASFPDSLAYGMKLGRHLERQGNIGCELLRRFRVTFNYQQRYVVLKPIRRRLREAFEHNMSGMDIVAKGVDYDEYLIERIERNSPAELAGLEAGDELISVNGEICRDLSISDLYKILQRGEGKEILMAIRRKGQLMVTSLVLKRVI</sequence>
<dbReference type="SUPFAM" id="SSF50156">
    <property type="entry name" value="PDZ domain-like"/>
    <property type="match status" value="1"/>
</dbReference>
<dbReference type="Gene3D" id="2.40.70.10">
    <property type="entry name" value="Acid Proteases"/>
    <property type="match status" value="2"/>
</dbReference>
<feature type="domain" description="PDZ" evidence="1">
    <location>
        <begin position="339"/>
        <end position="402"/>
    </location>
</feature>
<dbReference type="RefSeq" id="WP_104713412.1">
    <property type="nucleotide sequence ID" value="NZ_PTRA01000001.1"/>
</dbReference>
<dbReference type="Pfam" id="PF17820">
    <property type="entry name" value="PDZ_6"/>
    <property type="match status" value="1"/>
</dbReference>
<dbReference type="InterPro" id="IPR036034">
    <property type="entry name" value="PDZ_sf"/>
</dbReference>
<dbReference type="Gene3D" id="2.30.42.10">
    <property type="match status" value="1"/>
</dbReference>
<evidence type="ECO:0000313" key="2">
    <source>
        <dbReference type="EMBL" id="PQA60774.1"/>
    </source>
</evidence>
<dbReference type="EMBL" id="PTRA01000001">
    <property type="protein sequence ID" value="PQA60774.1"/>
    <property type="molecule type" value="Genomic_DNA"/>
</dbReference>
<proteinExistence type="predicted"/>
<evidence type="ECO:0000259" key="1">
    <source>
        <dbReference type="PROSITE" id="PS50106"/>
    </source>
</evidence>